<proteinExistence type="predicted"/>
<dbReference type="OrthoDB" id="8050127at2759"/>
<dbReference type="EMBL" id="CAJPWZ010002103">
    <property type="protein sequence ID" value="CAG2230785.1"/>
    <property type="molecule type" value="Genomic_DNA"/>
</dbReference>
<organism evidence="1 2">
    <name type="scientific">Mytilus edulis</name>
    <name type="common">Blue mussel</name>
    <dbReference type="NCBI Taxonomy" id="6550"/>
    <lineage>
        <taxon>Eukaryota</taxon>
        <taxon>Metazoa</taxon>
        <taxon>Spiralia</taxon>
        <taxon>Lophotrochozoa</taxon>
        <taxon>Mollusca</taxon>
        <taxon>Bivalvia</taxon>
        <taxon>Autobranchia</taxon>
        <taxon>Pteriomorphia</taxon>
        <taxon>Mytilida</taxon>
        <taxon>Mytiloidea</taxon>
        <taxon>Mytilidae</taxon>
        <taxon>Mytilinae</taxon>
        <taxon>Mytilus</taxon>
    </lineage>
</organism>
<protein>
    <submittedName>
        <fullName evidence="1">Uncharacterized protein</fullName>
    </submittedName>
</protein>
<comment type="caution">
    <text evidence="1">The sequence shown here is derived from an EMBL/GenBank/DDBJ whole genome shotgun (WGS) entry which is preliminary data.</text>
</comment>
<dbReference type="PANTHER" id="PTHR47027:SF25">
    <property type="entry name" value="REVERSE TRANSCRIPTASE DOMAIN-CONTAINING PROTEIN"/>
    <property type="match status" value="1"/>
</dbReference>
<gene>
    <name evidence="1" type="ORF">MEDL_43604</name>
</gene>
<dbReference type="Proteomes" id="UP000683360">
    <property type="component" value="Unassembled WGS sequence"/>
</dbReference>
<dbReference type="AlphaFoldDB" id="A0A8S3TPL9"/>
<evidence type="ECO:0000313" key="2">
    <source>
        <dbReference type="Proteomes" id="UP000683360"/>
    </source>
</evidence>
<accession>A0A8S3TPL9</accession>
<keyword evidence="2" id="KW-1185">Reference proteome</keyword>
<dbReference type="PANTHER" id="PTHR47027">
    <property type="entry name" value="REVERSE TRANSCRIPTASE DOMAIN-CONTAINING PROTEIN"/>
    <property type="match status" value="1"/>
</dbReference>
<evidence type="ECO:0000313" key="1">
    <source>
        <dbReference type="EMBL" id="CAG2230785.1"/>
    </source>
</evidence>
<reference evidence="1" key="1">
    <citation type="submission" date="2021-03" db="EMBL/GenBank/DDBJ databases">
        <authorList>
            <person name="Bekaert M."/>
        </authorList>
    </citation>
    <scope>NUCLEOTIDE SEQUENCE</scope>
</reference>
<sequence length="191" mass="21881">MLLNLGALALYIQTFYPFKLLNHLESHSLLKRLTRGEESETSASHLGIKWTLQSCLEDLDFADDICQLSHRHEDSQNQVTNLGNNCKTSRTVHKYKKTKSNRVNTKVRDAKVEDVNEFTYLGSVISTSGGTDEDIKSRKLKKSSTSQKLKFINQSGGAKHSEHQNKHQNKDLQLKYKIDTFLWIRNLETNS</sequence>
<name>A0A8S3TPL9_MYTED</name>